<dbReference type="InterPro" id="IPR052809">
    <property type="entry name" value="Actin_polarity_regulatory"/>
</dbReference>
<feature type="compositionally biased region" description="Pro residues" evidence="1">
    <location>
        <begin position="471"/>
        <end position="485"/>
    </location>
</feature>
<dbReference type="GO" id="GO:0005886">
    <property type="term" value="C:plasma membrane"/>
    <property type="evidence" value="ECO:0007669"/>
    <property type="project" value="TreeGrafter"/>
</dbReference>
<dbReference type="AlphaFoldDB" id="A0A8X7SVD7"/>
<dbReference type="PANTHER" id="PTHR28245:SF1">
    <property type="entry name" value="ARF3-INTERACTING PROTEIN 1"/>
    <property type="match status" value="1"/>
</dbReference>
<evidence type="ECO:0000256" key="1">
    <source>
        <dbReference type="SAM" id="MobiDB-lite"/>
    </source>
</evidence>
<feature type="compositionally biased region" description="Low complexity" evidence="1">
    <location>
        <begin position="200"/>
        <end position="211"/>
    </location>
</feature>
<keyword evidence="3" id="KW-1185">Reference proteome</keyword>
<dbReference type="EMBL" id="LWDE02000870">
    <property type="protein sequence ID" value="KAE8243564.1"/>
    <property type="molecule type" value="Genomic_DNA"/>
</dbReference>
<dbReference type="PANTHER" id="PTHR28245">
    <property type="entry name" value="ARF3-INTERACTING PROTEIN 1"/>
    <property type="match status" value="1"/>
</dbReference>
<evidence type="ECO:0000313" key="3">
    <source>
        <dbReference type="Proteomes" id="UP000077684"/>
    </source>
</evidence>
<dbReference type="PROSITE" id="PS51257">
    <property type="entry name" value="PROKAR_LIPOPROTEIN"/>
    <property type="match status" value="1"/>
</dbReference>
<protein>
    <recommendedName>
        <fullName evidence="4">UDENN domain-containing protein</fullName>
    </recommendedName>
</protein>
<feature type="region of interest" description="Disordered" evidence="1">
    <location>
        <begin position="94"/>
        <end position="117"/>
    </location>
</feature>
<reference evidence="2" key="1">
    <citation type="submission" date="2016-04" db="EMBL/GenBank/DDBJ databases">
        <authorList>
            <person name="Nguyen H.D."/>
            <person name="Samba Siva P."/>
            <person name="Cullis J."/>
            <person name="Levesque C.A."/>
            <person name="Hambleton S."/>
        </authorList>
    </citation>
    <scope>NUCLEOTIDE SEQUENCE</scope>
    <source>
        <strain evidence="2">DAOMC 236426</strain>
    </source>
</reference>
<feature type="compositionally biased region" description="Pro residues" evidence="1">
    <location>
        <begin position="524"/>
        <end position="566"/>
    </location>
</feature>
<gene>
    <name evidence="2" type="ORF">A4X06_0g6229</name>
</gene>
<evidence type="ECO:0008006" key="4">
    <source>
        <dbReference type="Google" id="ProtNLM"/>
    </source>
</evidence>
<dbReference type="GO" id="GO:0051666">
    <property type="term" value="P:actin cortical patch localization"/>
    <property type="evidence" value="ECO:0007669"/>
    <property type="project" value="TreeGrafter"/>
</dbReference>
<sequence>MATQKRVIFLGHGQPANDVATFVLSACALGSGCGAVFRGFTARAFPYANLTSLDEMEKVPGYIAGVTNPRFEDLPAWDVICNIETGRITISKDIEPAPPLGTVSSPHSHAHSRQGGLVRDHFSSGSLSYASGSMSNIAGVQGGAATDGVSSTGTAAVSGSGATPSHGPSESAVGSSSRAPSEADSQSLSGGYPGGSTAVGTLSRTGTTLSSGKEKAVHIEGRPDALDNLLIEDIVAAIQSRYGETYIRARIVDYAAFFGRVVSRHEEYFWGHTKIGWPSQPFLNGQLGSGLVYVDREMEMREIQINAMRAEGWRASSAYPLFRQDAVHREVTREIRAFDVVHQLHRIRRAKQLSYGESDLIFATIAKLIRTPEQIVELLSHLPAHTGGLNPLAYGLYHPASAVRNAMVEFFSNMCSHPVARKLITNLSTFHRLALARLLNERESQINSSRMAQALGQQGQGGMAYVGTSSPPYPVPPHAPPPPPSNVQGNSSGSGSGSGSGSNGGPTDGGSSSLPAGNLEHPRPAPAPPTPVPSHPPPPLPPLVTAPLAPPLPSSAPVVPPPPPPAAGSSLIAKITGRARANSSVSTQGSGGSGSGVGSAQAPPVPSRESRLSLASKQLDVPPQAPLSRTTSPATSAA</sequence>
<comment type="caution">
    <text evidence="2">The sequence shown here is derived from an EMBL/GenBank/DDBJ whole genome shotgun (WGS) entry which is preliminary data.</text>
</comment>
<feature type="region of interest" description="Disordered" evidence="1">
    <location>
        <begin position="453"/>
        <end position="638"/>
    </location>
</feature>
<feature type="compositionally biased region" description="Low complexity" evidence="1">
    <location>
        <begin position="148"/>
        <end position="163"/>
    </location>
</feature>
<accession>A0A8X7SVD7</accession>
<dbReference type="Pfam" id="PF08616">
    <property type="entry name" value="SPA"/>
    <property type="match status" value="1"/>
</dbReference>
<feature type="compositionally biased region" description="Polar residues" evidence="1">
    <location>
        <begin position="166"/>
        <end position="189"/>
    </location>
</feature>
<proteinExistence type="predicted"/>
<evidence type="ECO:0000313" key="2">
    <source>
        <dbReference type="EMBL" id="KAE8243564.1"/>
    </source>
</evidence>
<feature type="compositionally biased region" description="Gly residues" evidence="1">
    <location>
        <begin position="492"/>
        <end position="508"/>
    </location>
</feature>
<feature type="compositionally biased region" description="Polar residues" evidence="1">
    <location>
        <begin position="627"/>
        <end position="638"/>
    </location>
</feature>
<organism evidence="2 3">
    <name type="scientific">Tilletia controversa</name>
    <name type="common">dwarf bunt fungus</name>
    <dbReference type="NCBI Taxonomy" id="13291"/>
    <lineage>
        <taxon>Eukaryota</taxon>
        <taxon>Fungi</taxon>
        <taxon>Dikarya</taxon>
        <taxon>Basidiomycota</taxon>
        <taxon>Ustilaginomycotina</taxon>
        <taxon>Exobasidiomycetes</taxon>
        <taxon>Tilletiales</taxon>
        <taxon>Tilletiaceae</taxon>
        <taxon>Tilletia</taxon>
    </lineage>
</organism>
<feature type="region of interest" description="Disordered" evidence="1">
    <location>
        <begin position="142"/>
        <end position="216"/>
    </location>
</feature>
<dbReference type="Proteomes" id="UP000077684">
    <property type="component" value="Unassembled WGS sequence"/>
</dbReference>
<name>A0A8X7SVD7_9BASI</name>
<reference evidence="2" key="2">
    <citation type="journal article" date="2019" name="IMA Fungus">
        <title>Genome sequencing and comparison of five Tilletia species to identify candidate genes for the detection of regulated species infecting wheat.</title>
        <authorList>
            <person name="Nguyen H.D.T."/>
            <person name="Sultana T."/>
            <person name="Kesanakurti P."/>
            <person name="Hambleton S."/>
        </authorList>
    </citation>
    <scope>NUCLEOTIDE SEQUENCE</scope>
    <source>
        <strain evidence="2">DAOMC 236426</strain>
    </source>
</reference>